<comment type="similarity">
    <text evidence="1">Belongs to the glycosyltransferase 2 family.</text>
</comment>
<evidence type="ECO:0000313" key="5">
    <source>
        <dbReference type="Proteomes" id="UP001519654"/>
    </source>
</evidence>
<dbReference type="InterPro" id="IPR050256">
    <property type="entry name" value="Glycosyltransferase_2"/>
</dbReference>
<proteinExistence type="inferred from homology"/>
<dbReference type="RefSeq" id="WP_215790147.1">
    <property type="nucleotide sequence ID" value="NZ_JAHKKG010000007.1"/>
</dbReference>
<reference evidence="4 5" key="1">
    <citation type="submission" date="2021-06" db="EMBL/GenBank/DDBJ databases">
        <title>Actinoplanes lichenicola sp. nov., and Actinoplanes ovalisporus sp. nov., isolated from lichen in Thailand.</title>
        <authorList>
            <person name="Saeng-In P."/>
            <person name="Kanchanasin P."/>
            <person name="Yuki M."/>
            <person name="Kudo T."/>
            <person name="Ohkuma M."/>
            <person name="Phongsopitanun W."/>
            <person name="Tanasupawat S."/>
        </authorList>
    </citation>
    <scope>NUCLEOTIDE SEQUENCE [LARGE SCALE GENOMIC DNA]</scope>
    <source>
        <strain evidence="4 5">NBRC 110975</strain>
    </source>
</reference>
<feature type="region of interest" description="Disordered" evidence="2">
    <location>
        <begin position="375"/>
        <end position="406"/>
    </location>
</feature>
<accession>A0ABS5YT34</accession>
<feature type="domain" description="Glycosyltransferase 2-like" evidence="3">
    <location>
        <begin position="46"/>
        <end position="152"/>
    </location>
</feature>
<evidence type="ECO:0000259" key="3">
    <source>
        <dbReference type="Pfam" id="PF00535"/>
    </source>
</evidence>
<evidence type="ECO:0000256" key="1">
    <source>
        <dbReference type="ARBA" id="ARBA00006739"/>
    </source>
</evidence>
<dbReference type="InterPro" id="IPR001173">
    <property type="entry name" value="Glyco_trans_2-like"/>
</dbReference>
<feature type="compositionally biased region" description="Basic and acidic residues" evidence="2">
    <location>
        <begin position="268"/>
        <end position="277"/>
    </location>
</feature>
<gene>
    <name evidence="4" type="ORF">KOI35_23710</name>
</gene>
<dbReference type="CDD" id="cd04179">
    <property type="entry name" value="DPM_DPG-synthase_like"/>
    <property type="match status" value="1"/>
</dbReference>
<feature type="compositionally biased region" description="Basic and acidic residues" evidence="2">
    <location>
        <begin position="328"/>
        <end position="338"/>
    </location>
</feature>
<protein>
    <submittedName>
        <fullName evidence="4">Glycosyltransferase family 2 protein</fullName>
    </submittedName>
</protein>
<name>A0ABS5YT34_9ACTN</name>
<feature type="compositionally biased region" description="Basic residues" evidence="2">
    <location>
        <begin position="394"/>
        <end position="406"/>
    </location>
</feature>
<feature type="region of interest" description="Disordered" evidence="2">
    <location>
        <begin position="268"/>
        <end position="347"/>
    </location>
</feature>
<dbReference type="Proteomes" id="UP001519654">
    <property type="component" value="Unassembled WGS sequence"/>
</dbReference>
<organism evidence="4 5">
    <name type="scientific">Paractinoplanes bogorensis</name>
    <dbReference type="NCBI Taxonomy" id="1610840"/>
    <lineage>
        <taxon>Bacteria</taxon>
        <taxon>Bacillati</taxon>
        <taxon>Actinomycetota</taxon>
        <taxon>Actinomycetes</taxon>
        <taxon>Micromonosporales</taxon>
        <taxon>Micromonosporaceae</taxon>
        <taxon>Paractinoplanes</taxon>
    </lineage>
</organism>
<feature type="region of interest" description="Disordered" evidence="2">
    <location>
        <begin position="219"/>
        <end position="244"/>
    </location>
</feature>
<dbReference type="PANTHER" id="PTHR48090">
    <property type="entry name" value="UNDECAPRENYL-PHOSPHATE 4-DEOXY-4-FORMAMIDO-L-ARABINOSE TRANSFERASE-RELATED"/>
    <property type="match status" value="1"/>
</dbReference>
<comment type="caution">
    <text evidence="4">The sequence shown here is derived from an EMBL/GenBank/DDBJ whole genome shotgun (WGS) entry which is preliminary data.</text>
</comment>
<evidence type="ECO:0000256" key="2">
    <source>
        <dbReference type="SAM" id="MobiDB-lite"/>
    </source>
</evidence>
<feature type="compositionally biased region" description="Low complexity" evidence="2">
    <location>
        <begin position="230"/>
        <end position="240"/>
    </location>
</feature>
<dbReference type="InterPro" id="IPR029044">
    <property type="entry name" value="Nucleotide-diphossugar_trans"/>
</dbReference>
<dbReference type="Gene3D" id="3.90.550.10">
    <property type="entry name" value="Spore Coat Polysaccharide Biosynthesis Protein SpsA, Chain A"/>
    <property type="match status" value="1"/>
</dbReference>
<dbReference type="SUPFAM" id="SSF53448">
    <property type="entry name" value="Nucleotide-diphospho-sugar transferases"/>
    <property type="match status" value="1"/>
</dbReference>
<evidence type="ECO:0000313" key="4">
    <source>
        <dbReference type="EMBL" id="MBU2666518.1"/>
    </source>
</evidence>
<sequence>MSVVIPVVDAGGLHLMLRGLPPVLQVVVVGADASLRSALVGRPDVVLVQPARPGLGNAIAAGVRAARGDVVVTLNGDASTDPAEIPRFVAALVAGADVALGSRYSAGGRDLTGRRLHRWANLALIWILARFLGIHRTDPGFGYAAFWRDAAHRLGLPDPAPRTVPVWGEGPEIGPLLALRPAMRGLRVAEVGSTAYPPVRRARDTERLRLRHWLRTARQERRSGVEAETPAHPAPVAHRPVMNDETGAGRRALDRWAIESLAHERRARERLARERTTVRQTPAPARPASSASARPAWAEADRRSAGRPAWGQPHVSPAQHIRNTPPAPRREGHPERLGGPDLQPRSGQMPWRIAFGATQPTAREVGTRRRRIQGLRQDRPDLRVINGEGATTGRRARLRSIKKLDE</sequence>
<feature type="compositionally biased region" description="Low complexity" evidence="2">
    <location>
        <begin position="282"/>
        <end position="296"/>
    </location>
</feature>
<dbReference type="EMBL" id="JAHKKG010000007">
    <property type="protein sequence ID" value="MBU2666518.1"/>
    <property type="molecule type" value="Genomic_DNA"/>
</dbReference>
<keyword evidence="5" id="KW-1185">Reference proteome</keyword>
<dbReference type="Pfam" id="PF00535">
    <property type="entry name" value="Glycos_transf_2"/>
    <property type="match status" value="1"/>
</dbReference>